<dbReference type="Pfam" id="PF20927">
    <property type="entry name" value="Htt_C-HEAT"/>
    <property type="match status" value="1"/>
</dbReference>
<organism evidence="1 2">
    <name type="scientific">Desmophyllum pertusum</name>
    <dbReference type="NCBI Taxonomy" id="174260"/>
    <lineage>
        <taxon>Eukaryota</taxon>
        <taxon>Metazoa</taxon>
        <taxon>Cnidaria</taxon>
        <taxon>Anthozoa</taxon>
        <taxon>Hexacorallia</taxon>
        <taxon>Scleractinia</taxon>
        <taxon>Caryophylliina</taxon>
        <taxon>Caryophylliidae</taxon>
        <taxon>Desmophyllum</taxon>
    </lineage>
</organism>
<dbReference type="EMBL" id="MU827782">
    <property type="protein sequence ID" value="KAJ7336621.1"/>
    <property type="molecule type" value="Genomic_DNA"/>
</dbReference>
<dbReference type="AlphaFoldDB" id="A0A9X0CF61"/>
<proteinExistence type="predicted"/>
<dbReference type="InterPro" id="IPR048413">
    <property type="entry name" value="Htt_C-HEAT_rpt"/>
</dbReference>
<evidence type="ECO:0000313" key="1">
    <source>
        <dbReference type="EMBL" id="KAJ7336621.1"/>
    </source>
</evidence>
<reference evidence="1" key="1">
    <citation type="submission" date="2023-01" db="EMBL/GenBank/DDBJ databases">
        <title>Genome assembly of the deep-sea coral Lophelia pertusa.</title>
        <authorList>
            <person name="Herrera S."/>
            <person name="Cordes E."/>
        </authorList>
    </citation>
    <scope>NUCLEOTIDE SEQUENCE</scope>
    <source>
        <strain evidence="1">USNM1676648</strain>
        <tissue evidence="1">Polyp</tissue>
    </source>
</reference>
<gene>
    <name evidence="1" type="ORF">OS493_011840</name>
</gene>
<protein>
    <submittedName>
        <fullName evidence="1">Uncharacterized protein</fullName>
    </submittedName>
</protein>
<dbReference type="Proteomes" id="UP001163046">
    <property type="component" value="Unassembled WGS sequence"/>
</dbReference>
<accession>A0A9X0CF61</accession>
<sequence length="93" mass="10479">MEHILNGFWTLSSSYITITLRKDDLMIQYLLPTLCKALAFLKTEGATADRVCKILESSLRSSTRVPSDLRSLWSNVSIASSTWPLSALYCYQS</sequence>
<comment type="caution">
    <text evidence="1">The sequence shown here is derived from an EMBL/GenBank/DDBJ whole genome shotgun (WGS) entry which is preliminary data.</text>
</comment>
<name>A0A9X0CF61_9CNID</name>
<evidence type="ECO:0000313" key="2">
    <source>
        <dbReference type="Proteomes" id="UP001163046"/>
    </source>
</evidence>
<keyword evidence="2" id="KW-1185">Reference proteome</keyword>